<dbReference type="HOGENOM" id="CLU_167162_0_0_1"/>
<keyword evidence="3" id="KW-1185">Reference proteome</keyword>
<evidence type="ECO:0000313" key="3">
    <source>
        <dbReference type="Proteomes" id="UP000008022"/>
    </source>
</evidence>
<dbReference type="Proteomes" id="UP000008022">
    <property type="component" value="Unassembled WGS sequence"/>
</dbReference>
<reference evidence="2" key="2">
    <citation type="submission" date="2015-06" db="UniProtKB">
        <authorList>
            <consortium name="EnsemblPlants"/>
        </authorList>
    </citation>
    <scope>IDENTIFICATION</scope>
</reference>
<evidence type="ECO:0000256" key="1">
    <source>
        <dbReference type="SAM" id="Phobius"/>
    </source>
</evidence>
<dbReference type="EnsemblPlants" id="ORUFI10G12870.1">
    <property type="protein sequence ID" value="ORUFI10G12870.1"/>
    <property type="gene ID" value="ORUFI10G12870"/>
</dbReference>
<dbReference type="STRING" id="4529.A0A0E0QZZ8"/>
<reference evidence="3" key="1">
    <citation type="submission" date="2013-06" db="EMBL/GenBank/DDBJ databases">
        <authorList>
            <person name="Zhao Q."/>
        </authorList>
    </citation>
    <scope>NUCLEOTIDE SEQUENCE</scope>
    <source>
        <strain evidence="3">cv. W1943</strain>
    </source>
</reference>
<keyword evidence="1" id="KW-1133">Transmembrane helix</keyword>
<keyword evidence="1" id="KW-0472">Membrane</keyword>
<sequence>MNERARRRPRARAEAVAVAAGEAEAAAAAASRAALRVRSYGCIRVFLALSLLLLAVEFAAYLQGWHLEEVALLLAVDGLFAASYVGWMRLRLNYLAPPLQFLTNACVFLFMVQSIDHEG</sequence>
<name>A0A0E0QZZ8_ORYRU</name>
<feature type="transmembrane region" description="Helical" evidence="1">
    <location>
        <begin position="45"/>
        <end position="64"/>
    </location>
</feature>
<accession>A0A0E0QZZ8</accession>
<proteinExistence type="predicted"/>
<dbReference type="Gramene" id="ORUFI10G12870.1">
    <property type="protein sequence ID" value="ORUFI10G12870.1"/>
    <property type="gene ID" value="ORUFI10G12870"/>
</dbReference>
<dbReference type="eggNOG" id="ENOG502QTBF">
    <property type="taxonomic scope" value="Eukaryota"/>
</dbReference>
<protein>
    <submittedName>
        <fullName evidence="2">Uncharacterized protein</fullName>
    </submittedName>
</protein>
<feature type="transmembrane region" description="Helical" evidence="1">
    <location>
        <begin position="70"/>
        <end position="87"/>
    </location>
</feature>
<evidence type="ECO:0000313" key="2">
    <source>
        <dbReference type="EnsemblPlants" id="ORUFI10G12870.1"/>
    </source>
</evidence>
<dbReference type="OMA" id="VFLFMVQ"/>
<dbReference type="AlphaFoldDB" id="A0A0E0QZZ8"/>
<keyword evidence="1" id="KW-0812">Transmembrane</keyword>
<organism evidence="2 3">
    <name type="scientific">Oryza rufipogon</name>
    <name type="common">Brownbeard rice</name>
    <name type="synonym">Asian wild rice</name>
    <dbReference type="NCBI Taxonomy" id="4529"/>
    <lineage>
        <taxon>Eukaryota</taxon>
        <taxon>Viridiplantae</taxon>
        <taxon>Streptophyta</taxon>
        <taxon>Embryophyta</taxon>
        <taxon>Tracheophyta</taxon>
        <taxon>Spermatophyta</taxon>
        <taxon>Magnoliopsida</taxon>
        <taxon>Liliopsida</taxon>
        <taxon>Poales</taxon>
        <taxon>Poaceae</taxon>
        <taxon>BOP clade</taxon>
        <taxon>Oryzoideae</taxon>
        <taxon>Oryzeae</taxon>
        <taxon>Oryzinae</taxon>
        <taxon>Oryza</taxon>
    </lineage>
</organism>
<feature type="transmembrane region" description="Helical" evidence="1">
    <location>
        <begin position="94"/>
        <end position="115"/>
    </location>
</feature>